<dbReference type="Pfam" id="PF00106">
    <property type="entry name" value="adh_short"/>
    <property type="match status" value="1"/>
</dbReference>
<evidence type="ECO:0000313" key="3">
    <source>
        <dbReference type="Proteomes" id="UP000077069"/>
    </source>
</evidence>
<evidence type="ECO:0000256" key="1">
    <source>
        <dbReference type="ARBA" id="ARBA00006484"/>
    </source>
</evidence>
<dbReference type="PANTHER" id="PTHR43544">
    <property type="entry name" value="SHORT-CHAIN DEHYDROGENASE/REDUCTASE"/>
    <property type="match status" value="1"/>
</dbReference>
<comment type="similarity">
    <text evidence="1">Belongs to the short-chain dehydrogenases/reductases (SDR) family.</text>
</comment>
<reference evidence="2 3" key="1">
    <citation type="submission" date="2016-05" db="EMBL/GenBank/DDBJ databases">
        <title>Comparative analysis of secretome profiles of manganese(II)-oxidizing ascomycete fungi.</title>
        <authorList>
            <consortium name="DOE Joint Genome Institute"/>
            <person name="Zeiner C.A."/>
            <person name="Purvine S.O."/>
            <person name="Zink E.M."/>
            <person name="Wu S."/>
            <person name="Pasa-Tolic L."/>
            <person name="Chaput D.L."/>
            <person name="Haridas S."/>
            <person name="Grigoriev I.V."/>
            <person name="Santelli C.M."/>
            <person name="Hansel C.M."/>
        </authorList>
    </citation>
    <scope>NUCLEOTIDE SEQUENCE [LARGE SCALE GENOMIC DNA]</scope>
    <source>
        <strain evidence="2 3">AP3s5-JAC2a</strain>
    </source>
</reference>
<dbReference type="InterPro" id="IPR051468">
    <property type="entry name" value="Fungal_SecMetab_SDRs"/>
</dbReference>
<dbReference type="Gene3D" id="3.40.50.720">
    <property type="entry name" value="NAD(P)-binding Rossmann-like Domain"/>
    <property type="match status" value="1"/>
</dbReference>
<dbReference type="EMBL" id="KV441554">
    <property type="protein sequence ID" value="OAG04025.1"/>
    <property type="molecule type" value="Genomic_DNA"/>
</dbReference>
<dbReference type="RefSeq" id="XP_018034390.1">
    <property type="nucleotide sequence ID" value="XM_018181528.1"/>
</dbReference>
<dbReference type="Proteomes" id="UP000077069">
    <property type="component" value="Unassembled WGS sequence"/>
</dbReference>
<sequence length="178" mass="19427">MGVRNLEKSQSRKPQSTLGLLALHVSVDESIHAAAKNLEATLGRLDVLVNNAGNQIQPRLLAHGQLREAFEINIYGTVILTQTLIPLILASQGKNIINLSSELGTRQLTTHLKDQGGKVWSFCPGFVVTNLVGQRKYRVAMGAQSSETSVQAVLDIVEGKKNVEAGTFIGRYDVRIPW</sequence>
<dbReference type="GO" id="GO:0005737">
    <property type="term" value="C:cytoplasm"/>
    <property type="evidence" value="ECO:0007669"/>
    <property type="project" value="TreeGrafter"/>
</dbReference>
<accession>A0A177C8Y4</accession>
<proteinExistence type="inferred from homology"/>
<dbReference type="GeneID" id="28765014"/>
<organism evidence="2 3">
    <name type="scientific">Paraphaeosphaeria sporulosa</name>
    <dbReference type="NCBI Taxonomy" id="1460663"/>
    <lineage>
        <taxon>Eukaryota</taxon>
        <taxon>Fungi</taxon>
        <taxon>Dikarya</taxon>
        <taxon>Ascomycota</taxon>
        <taxon>Pezizomycotina</taxon>
        <taxon>Dothideomycetes</taxon>
        <taxon>Pleosporomycetidae</taxon>
        <taxon>Pleosporales</taxon>
        <taxon>Massarineae</taxon>
        <taxon>Didymosphaeriaceae</taxon>
        <taxon>Paraphaeosphaeria</taxon>
    </lineage>
</organism>
<dbReference type="PANTHER" id="PTHR43544:SF32">
    <property type="entry name" value="CHAIN DEHYDROGENASE, PUTATIVE (AFU_ORTHOLOGUE AFUA_5G01530)-RELATED"/>
    <property type="match status" value="1"/>
</dbReference>
<dbReference type="AlphaFoldDB" id="A0A177C8Y4"/>
<protein>
    <submittedName>
        <fullName evidence="2">NAD(P)-binding protein</fullName>
    </submittedName>
</protein>
<gene>
    <name evidence="2" type="ORF">CC84DRAFT_1197554</name>
</gene>
<dbReference type="InParanoid" id="A0A177C8Y4"/>
<dbReference type="GO" id="GO:0019748">
    <property type="term" value="P:secondary metabolic process"/>
    <property type="evidence" value="ECO:0007669"/>
    <property type="project" value="TreeGrafter"/>
</dbReference>
<dbReference type="OrthoDB" id="7289984at2759"/>
<dbReference type="GO" id="GO:0016491">
    <property type="term" value="F:oxidoreductase activity"/>
    <property type="evidence" value="ECO:0007669"/>
    <property type="project" value="TreeGrafter"/>
</dbReference>
<keyword evidence="3" id="KW-1185">Reference proteome</keyword>
<name>A0A177C8Y4_9PLEO</name>
<dbReference type="InterPro" id="IPR036291">
    <property type="entry name" value="NAD(P)-bd_dom_sf"/>
</dbReference>
<dbReference type="InterPro" id="IPR002347">
    <property type="entry name" value="SDR_fam"/>
</dbReference>
<dbReference type="SUPFAM" id="SSF51735">
    <property type="entry name" value="NAD(P)-binding Rossmann-fold domains"/>
    <property type="match status" value="1"/>
</dbReference>
<evidence type="ECO:0000313" key="2">
    <source>
        <dbReference type="EMBL" id="OAG04025.1"/>
    </source>
</evidence>